<organism evidence="2">
    <name type="scientific">Dictyoglomus turgidum</name>
    <dbReference type="NCBI Taxonomy" id="513050"/>
    <lineage>
        <taxon>Bacteria</taxon>
        <taxon>Pseudomonadati</taxon>
        <taxon>Dictyoglomota</taxon>
        <taxon>Dictyoglomia</taxon>
        <taxon>Dictyoglomales</taxon>
        <taxon>Dictyoglomaceae</taxon>
        <taxon>Dictyoglomus</taxon>
    </lineage>
</organism>
<name>A0A7C3WX15_9BACT</name>
<dbReference type="Gene3D" id="2.60.320.10">
    <property type="entry name" value="N-utilization substance G protein NusG, insert domain"/>
    <property type="match status" value="1"/>
</dbReference>
<protein>
    <submittedName>
        <fullName evidence="2">NusG domain II-containing protein</fullName>
    </submittedName>
</protein>
<gene>
    <name evidence="2" type="ORF">ENV35_07560</name>
</gene>
<proteinExistence type="predicted"/>
<dbReference type="CDD" id="cd09846">
    <property type="entry name" value="DUF1312"/>
    <property type="match status" value="1"/>
</dbReference>
<dbReference type="EMBL" id="DTGA01000199">
    <property type="protein sequence ID" value="HGB31712.1"/>
    <property type="molecule type" value="Genomic_DNA"/>
</dbReference>
<sequence>MKKVNFLIFIFLIFSIISIIYLFLPKGEAKYLVVQVENREILRIPLTKLKSGDKYKVRGPLGDSIFEYIEGRGVHMISSPCPDKICIKQGFINKAGESIVCLPNRVIITLEK</sequence>
<keyword evidence="1" id="KW-0472">Membrane</keyword>
<comment type="caution">
    <text evidence="2">The sequence shown here is derived from an EMBL/GenBank/DDBJ whole genome shotgun (WGS) entry which is preliminary data.</text>
</comment>
<dbReference type="AlphaFoldDB" id="A0A7C3WX15"/>
<keyword evidence="1" id="KW-0812">Transmembrane</keyword>
<dbReference type="Pfam" id="PF07009">
    <property type="entry name" value="NusG_II"/>
    <property type="match status" value="1"/>
</dbReference>
<accession>A0A7C3WX15</accession>
<evidence type="ECO:0000313" key="2">
    <source>
        <dbReference type="EMBL" id="HGB31712.1"/>
    </source>
</evidence>
<reference evidence="2" key="1">
    <citation type="journal article" date="2020" name="mSystems">
        <title>Genome- and Community-Level Interaction Insights into Carbon Utilization and Element Cycling Functions of Hydrothermarchaeota in Hydrothermal Sediment.</title>
        <authorList>
            <person name="Zhou Z."/>
            <person name="Liu Y."/>
            <person name="Xu W."/>
            <person name="Pan J."/>
            <person name="Luo Z.H."/>
            <person name="Li M."/>
        </authorList>
    </citation>
    <scope>NUCLEOTIDE SEQUENCE [LARGE SCALE GENOMIC DNA]</scope>
    <source>
        <strain evidence="2">SpSt-751</strain>
    </source>
</reference>
<keyword evidence="1" id="KW-1133">Transmembrane helix</keyword>
<dbReference type="InterPro" id="IPR038690">
    <property type="entry name" value="NusG_2_sf"/>
</dbReference>
<feature type="transmembrane region" description="Helical" evidence="1">
    <location>
        <begin position="6"/>
        <end position="24"/>
    </location>
</feature>
<evidence type="ECO:0000256" key="1">
    <source>
        <dbReference type="SAM" id="Phobius"/>
    </source>
</evidence>